<name>A0ABR3WK89_9PEZI</name>
<dbReference type="Proteomes" id="UP001586593">
    <property type="component" value="Unassembled WGS sequence"/>
</dbReference>
<feature type="transmembrane region" description="Helical" evidence="2">
    <location>
        <begin position="391"/>
        <end position="413"/>
    </location>
</feature>
<keyword evidence="4" id="KW-1185">Reference proteome</keyword>
<organism evidence="3 4">
    <name type="scientific">Phialemonium thermophilum</name>
    <dbReference type="NCBI Taxonomy" id="223376"/>
    <lineage>
        <taxon>Eukaryota</taxon>
        <taxon>Fungi</taxon>
        <taxon>Dikarya</taxon>
        <taxon>Ascomycota</taxon>
        <taxon>Pezizomycotina</taxon>
        <taxon>Sordariomycetes</taxon>
        <taxon>Sordariomycetidae</taxon>
        <taxon>Cephalothecales</taxon>
        <taxon>Cephalothecaceae</taxon>
        <taxon>Phialemonium</taxon>
    </lineage>
</organism>
<evidence type="ECO:0000256" key="2">
    <source>
        <dbReference type="SAM" id="Phobius"/>
    </source>
</evidence>
<keyword evidence="2" id="KW-0472">Membrane</keyword>
<feature type="compositionally biased region" description="Basic and acidic residues" evidence="1">
    <location>
        <begin position="148"/>
        <end position="172"/>
    </location>
</feature>
<feature type="compositionally biased region" description="Low complexity" evidence="1">
    <location>
        <begin position="70"/>
        <end position="85"/>
    </location>
</feature>
<evidence type="ECO:0000256" key="1">
    <source>
        <dbReference type="SAM" id="MobiDB-lite"/>
    </source>
</evidence>
<feature type="transmembrane region" description="Helical" evidence="2">
    <location>
        <begin position="274"/>
        <end position="295"/>
    </location>
</feature>
<dbReference type="EMBL" id="JAZHXJ010000351">
    <property type="protein sequence ID" value="KAL1864048.1"/>
    <property type="molecule type" value="Genomic_DNA"/>
</dbReference>
<sequence>MGDRTDKARPGVPASKSDQVVPRPPTRSGETVVSDDVLQLGQGRRPAGVALSPLQTGNDDPKPLSKRINSMPEPADPSSPASPTRSLPPGRGRKSVQLPAKKTLRASEEFDRRYNGPYARPSLTMTRRSMSEARGRTPSRPTTAGERAPVDVEKGESRREGESAEPESRPDFMPEPPPLNYTLRTRIWSIVFFWTLILIDSVAMPIGLYFGLWYGVGPGTNTPTEKKEKLSANAVFSIVTAAIGGASIVEYFLRFWRLWKKGSTCRVIGARRWYLDWFHWNFSFAWIIIMVELIVGTVPRNPPIRLLSMPLTTMLFVFGTELLVVDTLRLFRVPAPLRISSIPKGAQLRPGIYTLIEDVCAVDGSGGTEFREALNRRYEASHIFRAMLRRLGIFWAVGAEGMAVVSTILIFTINPEAAYTFGWSAAFVWAGVWTLFTIIYVKMQLKKERREWCEEVAIGSSPARGKSHFWSSGSS</sequence>
<protein>
    <submittedName>
        <fullName evidence="3">Uncharacterized protein</fullName>
    </submittedName>
</protein>
<evidence type="ECO:0000313" key="3">
    <source>
        <dbReference type="EMBL" id="KAL1864048.1"/>
    </source>
</evidence>
<comment type="caution">
    <text evidence="3">The sequence shown here is derived from an EMBL/GenBank/DDBJ whole genome shotgun (WGS) entry which is preliminary data.</text>
</comment>
<feature type="transmembrane region" description="Helical" evidence="2">
    <location>
        <begin position="191"/>
        <end position="214"/>
    </location>
</feature>
<evidence type="ECO:0000313" key="4">
    <source>
        <dbReference type="Proteomes" id="UP001586593"/>
    </source>
</evidence>
<keyword evidence="2" id="KW-1133">Transmembrane helix</keyword>
<gene>
    <name evidence="3" type="ORF">VTK73DRAFT_6250</name>
</gene>
<keyword evidence="2" id="KW-0812">Transmembrane</keyword>
<dbReference type="PANTHER" id="PTHR42024">
    <property type="entry name" value="AMINO ACID PERMEASE_ SLC12A DOMAIN-CONTAINING PROTEIN"/>
    <property type="match status" value="1"/>
</dbReference>
<feature type="region of interest" description="Disordered" evidence="1">
    <location>
        <begin position="1"/>
        <end position="175"/>
    </location>
</feature>
<accession>A0ABR3WK89</accession>
<feature type="transmembrane region" description="Helical" evidence="2">
    <location>
        <begin position="234"/>
        <end position="253"/>
    </location>
</feature>
<feature type="compositionally biased region" description="Basic and acidic residues" evidence="1">
    <location>
        <begin position="105"/>
        <end position="114"/>
    </location>
</feature>
<dbReference type="PANTHER" id="PTHR42024:SF1">
    <property type="entry name" value="AMINO ACID PERMEASE_ SLC12A DOMAIN-CONTAINING PROTEIN"/>
    <property type="match status" value="1"/>
</dbReference>
<reference evidence="3 4" key="1">
    <citation type="journal article" date="2024" name="Commun. Biol.">
        <title>Comparative genomic analysis of thermophilic fungi reveals convergent evolutionary adaptations and gene losses.</title>
        <authorList>
            <person name="Steindorff A.S."/>
            <person name="Aguilar-Pontes M.V."/>
            <person name="Robinson A.J."/>
            <person name="Andreopoulos B."/>
            <person name="LaButti K."/>
            <person name="Kuo A."/>
            <person name="Mondo S."/>
            <person name="Riley R."/>
            <person name="Otillar R."/>
            <person name="Haridas S."/>
            <person name="Lipzen A."/>
            <person name="Grimwood J."/>
            <person name="Schmutz J."/>
            <person name="Clum A."/>
            <person name="Reid I.D."/>
            <person name="Moisan M.C."/>
            <person name="Butler G."/>
            <person name="Nguyen T.T.M."/>
            <person name="Dewar K."/>
            <person name="Conant G."/>
            <person name="Drula E."/>
            <person name="Henrissat B."/>
            <person name="Hansel C."/>
            <person name="Singer S."/>
            <person name="Hutchinson M.I."/>
            <person name="de Vries R.P."/>
            <person name="Natvig D.O."/>
            <person name="Powell A.J."/>
            <person name="Tsang A."/>
            <person name="Grigoriev I.V."/>
        </authorList>
    </citation>
    <scope>NUCLEOTIDE SEQUENCE [LARGE SCALE GENOMIC DNA]</scope>
    <source>
        <strain evidence="3 4">ATCC 24622</strain>
    </source>
</reference>
<feature type="transmembrane region" description="Helical" evidence="2">
    <location>
        <begin position="419"/>
        <end position="441"/>
    </location>
</feature>
<proteinExistence type="predicted"/>
<feature type="transmembrane region" description="Helical" evidence="2">
    <location>
        <begin position="307"/>
        <end position="331"/>
    </location>
</feature>